<reference evidence="3" key="2">
    <citation type="submission" date="2017-02" db="EMBL/GenBank/DDBJ databases">
        <title>Sunflower complete genome.</title>
        <authorList>
            <person name="Langlade N."/>
            <person name="Munos S."/>
        </authorList>
    </citation>
    <scope>NUCLEOTIDE SEQUENCE [LARGE SCALE GENOMIC DNA]</scope>
    <source>
        <tissue evidence="3">Leaves</tissue>
    </source>
</reference>
<dbReference type="STRING" id="4232.A0A251T988"/>
<dbReference type="Pfam" id="PF00400">
    <property type="entry name" value="WD40"/>
    <property type="match status" value="4"/>
</dbReference>
<dbReference type="OMA" id="GEIRTCK"/>
<dbReference type="EMBL" id="CM007900">
    <property type="protein sequence ID" value="OTG07319.1"/>
    <property type="molecule type" value="Genomic_DNA"/>
</dbReference>
<feature type="repeat" description="WD" evidence="1">
    <location>
        <begin position="257"/>
        <end position="286"/>
    </location>
</feature>
<dbReference type="SMART" id="SM00320">
    <property type="entry name" value="WD40"/>
    <property type="match status" value="6"/>
</dbReference>
<keyword evidence="4" id="KW-1185">Reference proteome</keyword>
<dbReference type="EMBL" id="MNCJ02000321">
    <property type="protein sequence ID" value="KAF5801908.1"/>
    <property type="molecule type" value="Genomic_DNA"/>
</dbReference>
<evidence type="ECO:0000313" key="2">
    <source>
        <dbReference type="EMBL" id="KAF5801908.1"/>
    </source>
</evidence>
<dbReference type="FunFam" id="2.130.10.10:FF:000775">
    <property type="entry name" value="BnaA09g28200D protein"/>
    <property type="match status" value="1"/>
</dbReference>
<dbReference type="GO" id="GO:0016905">
    <property type="term" value="F:myosin heavy chain kinase activity"/>
    <property type="evidence" value="ECO:0007669"/>
    <property type="project" value="UniProtKB-EC"/>
</dbReference>
<dbReference type="OrthoDB" id="674604at2759"/>
<dbReference type="PANTHER" id="PTHR22844:SF199">
    <property type="entry name" value="F21J9.19"/>
    <property type="match status" value="1"/>
</dbReference>
<dbReference type="AlphaFoldDB" id="A0A251T988"/>
<gene>
    <name evidence="3" type="ORF">HannXRQ_Chr11g0329101</name>
    <name evidence="2" type="ORF">HanXRQr2_Chr06g0253571</name>
</gene>
<dbReference type="Gene3D" id="2.130.10.10">
    <property type="entry name" value="YVTN repeat-like/Quinoprotein amine dehydrogenase"/>
    <property type="match status" value="3"/>
</dbReference>
<feature type="repeat" description="WD" evidence="1">
    <location>
        <begin position="167"/>
        <end position="197"/>
    </location>
</feature>
<reference evidence="2" key="3">
    <citation type="submission" date="2020-06" db="EMBL/GenBank/DDBJ databases">
        <title>Helianthus annuus Genome sequencing and assembly Release 2.</title>
        <authorList>
            <person name="Gouzy J."/>
            <person name="Langlade N."/>
            <person name="Munos S."/>
        </authorList>
    </citation>
    <scope>NUCLEOTIDE SEQUENCE</scope>
    <source>
        <tissue evidence="2">Leaves</tissue>
    </source>
</reference>
<keyword evidence="2" id="KW-0808">Transferase</keyword>
<dbReference type="EC" id="2.7.11.7" evidence="2"/>
<reference evidence="2 4" key="1">
    <citation type="journal article" date="2017" name="Nature">
        <title>The sunflower genome provides insights into oil metabolism, flowering and Asterid evolution.</title>
        <authorList>
            <person name="Badouin H."/>
            <person name="Gouzy J."/>
            <person name="Grassa C.J."/>
            <person name="Murat F."/>
            <person name="Staton S.E."/>
            <person name="Cottret L."/>
            <person name="Lelandais-Briere C."/>
            <person name="Owens G.L."/>
            <person name="Carrere S."/>
            <person name="Mayjonade B."/>
            <person name="Legrand L."/>
            <person name="Gill N."/>
            <person name="Kane N.C."/>
            <person name="Bowers J.E."/>
            <person name="Hubner S."/>
            <person name="Bellec A."/>
            <person name="Berard A."/>
            <person name="Berges H."/>
            <person name="Blanchet N."/>
            <person name="Boniface M.C."/>
            <person name="Brunel D."/>
            <person name="Catrice O."/>
            <person name="Chaidir N."/>
            <person name="Claudel C."/>
            <person name="Donnadieu C."/>
            <person name="Faraut T."/>
            <person name="Fievet G."/>
            <person name="Helmstetter N."/>
            <person name="King M."/>
            <person name="Knapp S.J."/>
            <person name="Lai Z."/>
            <person name="Le Paslier M.C."/>
            <person name="Lippi Y."/>
            <person name="Lorenzon L."/>
            <person name="Mandel J.R."/>
            <person name="Marage G."/>
            <person name="Marchand G."/>
            <person name="Marquand E."/>
            <person name="Bret-Mestries E."/>
            <person name="Morien E."/>
            <person name="Nambeesan S."/>
            <person name="Nguyen T."/>
            <person name="Pegot-Espagnet P."/>
            <person name="Pouilly N."/>
            <person name="Raftis F."/>
            <person name="Sallet E."/>
            <person name="Schiex T."/>
            <person name="Thomas J."/>
            <person name="Vandecasteele C."/>
            <person name="Vares D."/>
            <person name="Vear F."/>
            <person name="Vautrin S."/>
            <person name="Crespi M."/>
            <person name="Mangin B."/>
            <person name="Burke J.M."/>
            <person name="Salse J."/>
            <person name="Munos S."/>
            <person name="Vincourt P."/>
            <person name="Rieseberg L.H."/>
            <person name="Langlade N.B."/>
        </authorList>
    </citation>
    <scope>NUCLEOTIDE SEQUENCE [LARGE SCALE GENOMIC DNA]</scope>
    <source>
        <strain evidence="4">cv. SF193</strain>
        <tissue evidence="2">Leaves</tissue>
    </source>
</reference>
<organism evidence="3 4">
    <name type="scientific">Helianthus annuus</name>
    <name type="common">Common sunflower</name>
    <dbReference type="NCBI Taxonomy" id="4232"/>
    <lineage>
        <taxon>Eukaryota</taxon>
        <taxon>Viridiplantae</taxon>
        <taxon>Streptophyta</taxon>
        <taxon>Embryophyta</taxon>
        <taxon>Tracheophyta</taxon>
        <taxon>Spermatophyta</taxon>
        <taxon>Magnoliopsida</taxon>
        <taxon>eudicotyledons</taxon>
        <taxon>Gunneridae</taxon>
        <taxon>Pentapetalae</taxon>
        <taxon>asterids</taxon>
        <taxon>campanulids</taxon>
        <taxon>Asterales</taxon>
        <taxon>Asteraceae</taxon>
        <taxon>Asteroideae</taxon>
        <taxon>Heliantheae alliance</taxon>
        <taxon>Heliantheae</taxon>
        <taxon>Helianthus</taxon>
    </lineage>
</organism>
<feature type="repeat" description="WD" evidence="1">
    <location>
        <begin position="211"/>
        <end position="242"/>
    </location>
</feature>
<dbReference type="PROSITE" id="PS50082">
    <property type="entry name" value="WD_REPEATS_2"/>
    <property type="match status" value="3"/>
</dbReference>
<sequence>MKLRPLLSILSSTTTTTQPPTTTVKFLAVHNHRLYLTTTDTLIHVIHTSSFNLLDTFTVSVPVKSIAFSNGNIYTAHHDNKIRVWKIIKDKQHKHITTLPTLEDKLLRSVSPKNYVNVRRHKRKLWIQHYDAVSALAFITDELFCSVSWDKCLKIWRTSDFRCVQSIQAHDDAINDVVVSANGTIFTGSADCKIKMWGKVYGKYELIATLDNKHKSGVNALVLNDDGLLLFSGGSDGAVLVWGKEHGSNGRVLTEVLRGHCKAVLCLISVRDLLLSGSADRTVRIWRGGCEGKLGGFYCLKVLDGYERPVRSLVADYDCKSGIRVFSEGPNGVIRLITIKGLNISDSMSILV</sequence>
<dbReference type="InterPro" id="IPR045182">
    <property type="entry name" value="JINGUBANG-like"/>
</dbReference>
<dbReference type="PANTHER" id="PTHR22844">
    <property type="entry name" value="F-BOX AND WD40 DOMAIN PROTEIN"/>
    <property type="match status" value="1"/>
</dbReference>
<dbReference type="InterPro" id="IPR036322">
    <property type="entry name" value="WD40_repeat_dom_sf"/>
</dbReference>
<dbReference type="InterPro" id="IPR001680">
    <property type="entry name" value="WD40_rpt"/>
</dbReference>
<dbReference type="PROSITE" id="PS50294">
    <property type="entry name" value="WD_REPEATS_REGION"/>
    <property type="match status" value="2"/>
</dbReference>
<proteinExistence type="predicted"/>
<evidence type="ECO:0000313" key="3">
    <source>
        <dbReference type="EMBL" id="OTG07319.1"/>
    </source>
</evidence>
<protein>
    <submittedName>
        <fullName evidence="3">Putative WD40/YVTN repeat-like-containing domain-containing protein</fullName>
    </submittedName>
    <submittedName>
        <fullName evidence="2">[Myosin heavy-chain] kinase transcription factor WD40-like family</fullName>
        <ecNumber evidence="2">2.7.11.7</ecNumber>
    </submittedName>
</protein>
<keyword evidence="1" id="KW-0853">WD repeat</keyword>
<name>A0A251T988_HELAN</name>
<dbReference type="InParanoid" id="A0A251T988"/>
<evidence type="ECO:0000256" key="1">
    <source>
        <dbReference type="PROSITE-ProRule" id="PRU00221"/>
    </source>
</evidence>
<dbReference type="Proteomes" id="UP000215914">
    <property type="component" value="Chromosome 11"/>
</dbReference>
<dbReference type="Gramene" id="mRNA:HanXRQr2_Chr06g0253571">
    <property type="protein sequence ID" value="CDS:HanXRQr2_Chr06g0253571.1"/>
    <property type="gene ID" value="HanXRQr2_Chr06g0253571"/>
</dbReference>
<dbReference type="InterPro" id="IPR015943">
    <property type="entry name" value="WD40/YVTN_repeat-like_dom_sf"/>
</dbReference>
<dbReference type="SUPFAM" id="SSF50978">
    <property type="entry name" value="WD40 repeat-like"/>
    <property type="match status" value="1"/>
</dbReference>
<accession>A0A251T988</accession>
<evidence type="ECO:0000313" key="4">
    <source>
        <dbReference type="Proteomes" id="UP000215914"/>
    </source>
</evidence>
<keyword evidence="2" id="KW-0418">Kinase</keyword>